<gene>
    <name evidence="1" type="ORF">BXY39_2472</name>
</gene>
<name>A0A3M0C4X9_9PROT</name>
<protein>
    <submittedName>
        <fullName evidence="1">Uncharacterized protein (DUF2141 family)</fullName>
    </submittedName>
</protein>
<organism evidence="1 2">
    <name type="scientific">Eilatimonas milleporae</name>
    <dbReference type="NCBI Taxonomy" id="911205"/>
    <lineage>
        <taxon>Bacteria</taxon>
        <taxon>Pseudomonadati</taxon>
        <taxon>Pseudomonadota</taxon>
        <taxon>Alphaproteobacteria</taxon>
        <taxon>Kordiimonadales</taxon>
        <taxon>Kordiimonadaceae</taxon>
        <taxon>Eilatimonas</taxon>
    </lineage>
</organism>
<dbReference type="AlphaFoldDB" id="A0A3M0C4X9"/>
<dbReference type="OrthoDB" id="7189112at2"/>
<dbReference type="Proteomes" id="UP000271227">
    <property type="component" value="Unassembled WGS sequence"/>
</dbReference>
<evidence type="ECO:0000313" key="2">
    <source>
        <dbReference type="Proteomes" id="UP000271227"/>
    </source>
</evidence>
<dbReference type="EMBL" id="REFR01000012">
    <property type="protein sequence ID" value="RMB04901.1"/>
    <property type="molecule type" value="Genomic_DNA"/>
</dbReference>
<reference evidence="1 2" key="1">
    <citation type="submission" date="2018-10" db="EMBL/GenBank/DDBJ databases">
        <title>Genomic Encyclopedia of Archaeal and Bacterial Type Strains, Phase II (KMG-II): from individual species to whole genera.</title>
        <authorList>
            <person name="Goeker M."/>
        </authorList>
    </citation>
    <scope>NUCLEOTIDE SEQUENCE [LARGE SCALE GENOMIC DNA]</scope>
    <source>
        <strain evidence="1 2">DSM 25217</strain>
    </source>
</reference>
<proteinExistence type="predicted"/>
<sequence length="197" mass="21411">MLILTMWQAVGKRHGARIRMTMEKQSFVGTVAAIAAFVSLTGMFVGGLSATAACPIEEQADAAAPVLLVHVSGVKKIEGNLRAQIYSDNAEEWLEKGKKLVRVEVPVRDHSQDMCVPLPHQGSFALVVLHDRNANGKADVFSEGFGFSNNPELGLGKPDHEKVIFAAGSGTTTMDVSMNYLLSGSDEKKKHHRARRR</sequence>
<dbReference type="InterPro" id="IPR018673">
    <property type="entry name" value="DUF2141"/>
</dbReference>
<accession>A0A3M0C4X9</accession>
<evidence type="ECO:0000313" key="1">
    <source>
        <dbReference type="EMBL" id="RMB04901.1"/>
    </source>
</evidence>
<dbReference type="Pfam" id="PF09912">
    <property type="entry name" value="DUF2141"/>
    <property type="match status" value="1"/>
</dbReference>
<dbReference type="InParanoid" id="A0A3M0C4X9"/>
<keyword evidence="2" id="KW-1185">Reference proteome</keyword>
<comment type="caution">
    <text evidence="1">The sequence shown here is derived from an EMBL/GenBank/DDBJ whole genome shotgun (WGS) entry which is preliminary data.</text>
</comment>